<protein>
    <submittedName>
        <fullName evidence="2">Uncharacterized protein</fullName>
    </submittedName>
</protein>
<evidence type="ECO:0000313" key="2">
    <source>
        <dbReference type="EMBL" id="CAB9514693.1"/>
    </source>
</evidence>
<organism evidence="2 3">
    <name type="scientific">Seminavis robusta</name>
    <dbReference type="NCBI Taxonomy" id="568900"/>
    <lineage>
        <taxon>Eukaryota</taxon>
        <taxon>Sar</taxon>
        <taxon>Stramenopiles</taxon>
        <taxon>Ochrophyta</taxon>
        <taxon>Bacillariophyta</taxon>
        <taxon>Bacillariophyceae</taxon>
        <taxon>Bacillariophycidae</taxon>
        <taxon>Naviculales</taxon>
        <taxon>Naviculaceae</taxon>
        <taxon>Seminavis</taxon>
    </lineage>
</organism>
<dbReference type="Proteomes" id="UP001153069">
    <property type="component" value="Unassembled WGS sequence"/>
</dbReference>
<reference evidence="2" key="1">
    <citation type="submission" date="2020-06" db="EMBL/GenBank/DDBJ databases">
        <authorList>
            <consortium name="Plant Systems Biology data submission"/>
        </authorList>
    </citation>
    <scope>NUCLEOTIDE SEQUENCE</scope>
    <source>
        <strain evidence="2">D6</strain>
    </source>
</reference>
<evidence type="ECO:0000313" key="3">
    <source>
        <dbReference type="Proteomes" id="UP001153069"/>
    </source>
</evidence>
<sequence>MSTPPASRANATAPTGAARSTTREKRRSPVAEIHSGRKKLKKCGEKEEWENFSDIESFFYELTDRSEACADMDVPGRFSQCTCLHDARCKLSDEGRVVMIQSLFDFALKEADEQKLLLVEWYRYAQAFGQHKDYKRRAYLLPGTSFPVCKHALCTMLGVGSTKWRNIKAIADKGKPLRHGLAGRPSNRRNIGMDLVMEEFFTGMEAMGVPRATRIIRELLKKASDRLAAKKANTDADSDSSSEEEDDETKHLEEVIDQATEQEIQDMLDNETMIKDAAKHVEMAQIQRQFFRVKKKEAYDTMFRDYDKQQAPLINIPTGQIKKNHQFTVYANREDKGNDMYFAEYHGAEETCLKMVKDDYRGQPMEWWKGMEPPEASKPTGIKDIKWKELYEKWGKVVPQEKKKGFKYYEEAPSAEKLAAIKEHTKQARELRQSRQATTVEDNTTMVAKQATRPVI</sequence>
<feature type="compositionally biased region" description="Acidic residues" evidence="1">
    <location>
        <begin position="236"/>
        <end position="247"/>
    </location>
</feature>
<keyword evidence="3" id="KW-1185">Reference proteome</keyword>
<dbReference type="EMBL" id="CAICTM010000668">
    <property type="protein sequence ID" value="CAB9514693.1"/>
    <property type="molecule type" value="Genomic_DNA"/>
</dbReference>
<name>A0A9N8HLA3_9STRA</name>
<comment type="caution">
    <text evidence="2">The sequence shown here is derived from an EMBL/GenBank/DDBJ whole genome shotgun (WGS) entry which is preliminary data.</text>
</comment>
<feature type="compositionally biased region" description="Polar residues" evidence="1">
    <location>
        <begin position="1"/>
        <end position="13"/>
    </location>
</feature>
<dbReference type="AlphaFoldDB" id="A0A9N8HLA3"/>
<feature type="region of interest" description="Disordered" evidence="1">
    <location>
        <begin position="1"/>
        <end position="36"/>
    </location>
</feature>
<accession>A0A9N8HLA3</accession>
<feature type="region of interest" description="Disordered" evidence="1">
    <location>
        <begin position="230"/>
        <end position="251"/>
    </location>
</feature>
<evidence type="ECO:0000256" key="1">
    <source>
        <dbReference type="SAM" id="MobiDB-lite"/>
    </source>
</evidence>
<gene>
    <name evidence="2" type="ORF">SEMRO_669_G184460.2</name>
</gene>
<proteinExistence type="predicted"/>